<name>A0ABP9EYK5_9PSEU</name>
<comment type="caution">
    <text evidence="2">The sequence shown here is derived from an EMBL/GenBank/DDBJ whole genome shotgun (WGS) entry which is preliminary data.</text>
</comment>
<feature type="compositionally biased region" description="Basic and acidic residues" evidence="1">
    <location>
        <begin position="88"/>
        <end position="101"/>
    </location>
</feature>
<keyword evidence="3" id="KW-1185">Reference proteome</keyword>
<feature type="compositionally biased region" description="Basic and acidic residues" evidence="1">
    <location>
        <begin position="8"/>
        <end position="29"/>
    </location>
</feature>
<sequence length="189" mass="21577">MAKGAQDYAKDYTHPELRERLKEEIKQSDKGGAPGKWSARKSQLLTQEYEKQGGGYEHPDQPTDAQRSLEQWTDEEWQTADGSAQARGDGETDRYLPKKAWEQMSDEEKEETRRRKRDASKDGQGDVPNTAAAKKERKGAELDELKADEAAKQARRLDPETARRALEHERDHRDRTTVERALQKAADEG</sequence>
<evidence type="ECO:0000256" key="1">
    <source>
        <dbReference type="SAM" id="MobiDB-lite"/>
    </source>
</evidence>
<evidence type="ECO:0000313" key="2">
    <source>
        <dbReference type="EMBL" id="GAA4889978.1"/>
    </source>
</evidence>
<dbReference type="RefSeq" id="WP_274234311.1">
    <property type="nucleotide sequence ID" value="NZ_BAABHQ010000018.1"/>
</dbReference>
<evidence type="ECO:0008006" key="4">
    <source>
        <dbReference type="Google" id="ProtNLM"/>
    </source>
</evidence>
<feature type="region of interest" description="Disordered" evidence="1">
    <location>
        <begin position="1"/>
        <end position="189"/>
    </location>
</feature>
<proteinExistence type="predicted"/>
<organism evidence="2 3">
    <name type="scientific">Actinomycetospora straminea</name>
    <dbReference type="NCBI Taxonomy" id="663607"/>
    <lineage>
        <taxon>Bacteria</taxon>
        <taxon>Bacillati</taxon>
        <taxon>Actinomycetota</taxon>
        <taxon>Actinomycetes</taxon>
        <taxon>Pseudonocardiales</taxon>
        <taxon>Pseudonocardiaceae</taxon>
        <taxon>Actinomycetospora</taxon>
    </lineage>
</organism>
<evidence type="ECO:0000313" key="3">
    <source>
        <dbReference type="Proteomes" id="UP001500457"/>
    </source>
</evidence>
<reference evidence="3" key="1">
    <citation type="journal article" date="2019" name="Int. J. Syst. Evol. Microbiol.">
        <title>The Global Catalogue of Microorganisms (GCM) 10K type strain sequencing project: providing services to taxonomists for standard genome sequencing and annotation.</title>
        <authorList>
            <consortium name="The Broad Institute Genomics Platform"/>
            <consortium name="The Broad Institute Genome Sequencing Center for Infectious Disease"/>
            <person name="Wu L."/>
            <person name="Ma J."/>
        </authorList>
    </citation>
    <scope>NUCLEOTIDE SEQUENCE [LARGE SCALE GENOMIC DNA]</scope>
    <source>
        <strain evidence="3">JCM 17983</strain>
    </source>
</reference>
<dbReference type="Proteomes" id="UP001500457">
    <property type="component" value="Unassembled WGS sequence"/>
</dbReference>
<gene>
    <name evidence="2" type="ORF">GCM10023203_49180</name>
</gene>
<feature type="compositionally biased region" description="Basic and acidic residues" evidence="1">
    <location>
        <begin position="138"/>
        <end position="189"/>
    </location>
</feature>
<accession>A0ABP9EYK5</accession>
<dbReference type="EMBL" id="BAABHQ010000018">
    <property type="protein sequence ID" value="GAA4889978.1"/>
    <property type="molecule type" value="Genomic_DNA"/>
</dbReference>
<protein>
    <recommendedName>
        <fullName evidence="4">DUF5872 domain-containing protein</fullName>
    </recommendedName>
</protein>